<dbReference type="Pfam" id="PF00494">
    <property type="entry name" value="SQS_PSY"/>
    <property type="match status" value="1"/>
</dbReference>
<evidence type="ECO:0000313" key="6">
    <source>
        <dbReference type="EMBL" id="GLU46975.1"/>
    </source>
</evidence>
<proteinExistence type="inferred from homology"/>
<organism evidence="6 7">
    <name type="scientific">Nocardiopsis ansamitocini</name>
    <dbReference type="NCBI Taxonomy" id="1670832"/>
    <lineage>
        <taxon>Bacteria</taxon>
        <taxon>Bacillati</taxon>
        <taxon>Actinomycetota</taxon>
        <taxon>Actinomycetes</taxon>
        <taxon>Streptosporangiales</taxon>
        <taxon>Nocardiopsidaceae</taxon>
        <taxon>Nocardiopsis</taxon>
    </lineage>
</organism>
<evidence type="ECO:0000256" key="2">
    <source>
        <dbReference type="ARBA" id="ARBA00006251"/>
    </source>
</evidence>
<gene>
    <name evidence="6" type="ORF">Nans01_13260</name>
</gene>
<evidence type="ECO:0000256" key="4">
    <source>
        <dbReference type="ARBA" id="ARBA00022746"/>
    </source>
</evidence>
<name>A0A9W6P452_9ACTN</name>
<dbReference type="SFLD" id="SFLDS00005">
    <property type="entry name" value="Isoprenoid_Synthase_Type_I"/>
    <property type="match status" value="1"/>
</dbReference>
<dbReference type="GO" id="GO:0004311">
    <property type="term" value="F:geranylgeranyl diphosphate synthase activity"/>
    <property type="evidence" value="ECO:0007669"/>
    <property type="project" value="InterPro"/>
</dbReference>
<dbReference type="InterPro" id="IPR033904">
    <property type="entry name" value="Trans_IPPS_HH"/>
</dbReference>
<dbReference type="PROSITE" id="PS01045">
    <property type="entry name" value="SQUALEN_PHYTOEN_SYN_2"/>
    <property type="match status" value="1"/>
</dbReference>
<dbReference type="Gene3D" id="1.10.600.10">
    <property type="entry name" value="Farnesyl Diphosphate Synthase"/>
    <property type="match status" value="1"/>
</dbReference>
<protein>
    <submittedName>
        <fullName evidence="6">Phytoene synthase</fullName>
    </submittedName>
</protein>
<keyword evidence="3" id="KW-0808">Transferase</keyword>
<accession>A0A9W6P452</accession>
<evidence type="ECO:0000256" key="3">
    <source>
        <dbReference type="ARBA" id="ARBA00022679"/>
    </source>
</evidence>
<dbReference type="GO" id="GO:0016117">
    <property type="term" value="P:carotenoid biosynthetic process"/>
    <property type="evidence" value="ECO:0007669"/>
    <property type="project" value="UniProtKB-KW"/>
</dbReference>
<comment type="pathway">
    <text evidence="1">Carotenoid biosynthesis; phytoene biosynthesis.</text>
</comment>
<comment type="caution">
    <text evidence="6">The sequence shown here is derived from an EMBL/GenBank/DDBJ whole genome shotgun (WGS) entry which is preliminary data.</text>
</comment>
<dbReference type="SUPFAM" id="SSF48576">
    <property type="entry name" value="Terpenoid synthases"/>
    <property type="match status" value="1"/>
</dbReference>
<dbReference type="RefSeq" id="WP_285757954.1">
    <property type="nucleotide sequence ID" value="NZ_BSQG01000002.1"/>
</dbReference>
<evidence type="ECO:0000256" key="1">
    <source>
        <dbReference type="ARBA" id="ARBA00004684"/>
    </source>
</evidence>
<keyword evidence="4" id="KW-0125">Carotenoid biosynthesis</keyword>
<dbReference type="InterPro" id="IPR002060">
    <property type="entry name" value="Squ/phyt_synthse"/>
</dbReference>
<dbReference type="InterPro" id="IPR008949">
    <property type="entry name" value="Isoprenoid_synthase_dom_sf"/>
</dbReference>
<sequence length="324" mass="35586">MNRELKAAGITDPGLRGDYARCRELHSRHGRTYYLATLALPPARRPAIHALYGFARWVDDVVDDIGDEADTAQRTAVITTLDADLSAALAGWAVEEPVIRAVADTARRHGIEAELFSAFMESMRMDLSVTDYPTFESLRTYMYGSAAVIGLQVLPVLGTVTARERAAPHAAALGEAFQLTNFLRDVAEDLDRGRVYLPADVLAGHGVDRELLGWCRAGQRSDPRVRDAIEHLVAVNRAGYEEARPGITMLDPVSRPCVATAFTLYQGILDEIQAADFDVWGRRHSVPSSRRARVALPAFGRAVLARMTEARQRIPAPRPAENDA</sequence>
<dbReference type="Proteomes" id="UP001165092">
    <property type="component" value="Unassembled WGS sequence"/>
</dbReference>
<dbReference type="CDD" id="cd00683">
    <property type="entry name" value="Trans_IPPS_HH"/>
    <property type="match status" value="1"/>
</dbReference>
<dbReference type="SFLD" id="SFLDG01212">
    <property type="entry name" value="Phytoene_synthase_like"/>
    <property type="match status" value="1"/>
</dbReference>
<dbReference type="FunFam" id="1.10.600.10:FF:000020">
    <property type="entry name" value="Phytoene synthase"/>
    <property type="match status" value="1"/>
</dbReference>
<comment type="similarity">
    <text evidence="2">Belongs to the phytoene/squalene synthase family.</text>
</comment>
<evidence type="ECO:0000313" key="7">
    <source>
        <dbReference type="Proteomes" id="UP001165092"/>
    </source>
</evidence>
<evidence type="ECO:0000256" key="5">
    <source>
        <dbReference type="ARBA" id="ARBA00053028"/>
    </source>
</evidence>
<dbReference type="PANTHER" id="PTHR31480">
    <property type="entry name" value="BIFUNCTIONAL LYCOPENE CYCLASE/PHYTOENE SYNTHASE"/>
    <property type="match status" value="1"/>
</dbReference>
<keyword evidence="7" id="KW-1185">Reference proteome</keyword>
<dbReference type="GO" id="GO:0051996">
    <property type="term" value="F:squalene synthase [NAD(P)H] activity"/>
    <property type="evidence" value="ECO:0007669"/>
    <property type="project" value="InterPro"/>
</dbReference>
<dbReference type="SFLD" id="SFLDG01018">
    <property type="entry name" value="Squalene/Phytoene_Synthase_Lik"/>
    <property type="match status" value="1"/>
</dbReference>
<dbReference type="AlphaFoldDB" id="A0A9W6P452"/>
<reference evidence="6" key="1">
    <citation type="submission" date="2023-02" db="EMBL/GenBank/DDBJ databases">
        <title>Nocardiopsis ansamitocini NBRC 112285.</title>
        <authorList>
            <person name="Ichikawa N."/>
            <person name="Sato H."/>
            <person name="Tonouchi N."/>
        </authorList>
    </citation>
    <scope>NUCLEOTIDE SEQUENCE</scope>
    <source>
        <strain evidence="6">NBRC 112285</strain>
    </source>
</reference>
<dbReference type="InterPro" id="IPR019845">
    <property type="entry name" value="Squalene/phytoene_synthase_CS"/>
</dbReference>
<dbReference type="InterPro" id="IPR044843">
    <property type="entry name" value="Trans_IPPS_bact-type"/>
</dbReference>
<dbReference type="EMBL" id="BSQG01000002">
    <property type="protein sequence ID" value="GLU46975.1"/>
    <property type="molecule type" value="Genomic_DNA"/>
</dbReference>
<comment type="cofactor">
    <cofactor evidence="5">
        <name>ATP</name>
        <dbReference type="ChEBI" id="CHEBI:30616"/>
    </cofactor>
</comment>